<organism evidence="1 2">
    <name type="scientific">Nocardiopsis aegyptia</name>
    <dbReference type="NCBI Taxonomy" id="220378"/>
    <lineage>
        <taxon>Bacteria</taxon>
        <taxon>Bacillati</taxon>
        <taxon>Actinomycetota</taxon>
        <taxon>Actinomycetes</taxon>
        <taxon>Streptosporangiales</taxon>
        <taxon>Nocardiopsidaceae</taxon>
        <taxon>Nocardiopsis</taxon>
    </lineage>
</organism>
<evidence type="ECO:0008006" key="3">
    <source>
        <dbReference type="Google" id="ProtNLM"/>
    </source>
</evidence>
<evidence type="ECO:0000313" key="2">
    <source>
        <dbReference type="Proteomes" id="UP000572051"/>
    </source>
</evidence>
<dbReference type="InterPro" id="IPR032675">
    <property type="entry name" value="LRR_dom_sf"/>
</dbReference>
<dbReference type="RefSeq" id="WP_179820429.1">
    <property type="nucleotide sequence ID" value="NZ_JACCFS010000001.1"/>
</dbReference>
<dbReference type="SUPFAM" id="SSF52047">
    <property type="entry name" value="RNI-like"/>
    <property type="match status" value="1"/>
</dbReference>
<accession>A0A7Z0EJS4</accession>
<protein>
    <recommendedName>
        <fullName evidence="3">Cytoplasmic protein</fullName>
    </recommendedName>
</protein>
<dbReference type="Proteomes" id="UP000572051">
    <property type="component" value="Unassembled WGS sequence"/>
</dbReference>
<name>A0A7Z0EJS4_9ACTN</name>
<dbReference type="AlphaFoldDB" id="A0A7Z0EJS4"/>
<reference evidence="1 2" key="1">
    <citation type="submission" date="2020-07" db="EMBL/GenBank/DDBJ databases">
        <title>Sequencing the genomes of 1000 actinobacteria strains.</title>
        <authorList>
            <person name="Klenk H.-P."/>
        </authorList>
    </citation>
    <scope>NUCLEOTIDE SEQUENCE [LARGE SCALE GENOMIC DNA]</scope>
    <source>
        <strain evidence="1 2">DSM 44442</strain>
    </source>
</reference>
<sequence>MDNLTEFAGLPVVDFPLEETTEEWRGRLRRVRGAGGDPAAAPSAASAAWRLRISGRTAMDRAEQDEAFARFLAEVGDQVTALTLGTWVDGSLHGPVELLVEHADALPNLRSVFVGDIHSHECELSWIAQPDLAPLVAAFPRLEELAVRGASSALGGELSLHVPSHDALRSLTIESGGLPGPVAREVASSGLPALEHLELWLGVEEYGGSTWPQDLAPVLAGEAFPELRYLGVRNAESVDGWIPVLAEAPVVKRVEVLDLSLGCLTDRGGRELVDRAGAFAGLRRLDLHHHYLGEDMEERVRAAFAGTGVEVDLAYRLEPDTEMDDEDPMYYTAASE</sequence>
<keyword evidence="2" id="KW-1185">Reference proteome</keyword>
<dbReference type="NCBIfam" id="NF038076">
    <property type="entry name" value="fam_STM4015"/>
    <property type="match status" value="1"/>
</dbReference>
<dbReference type="InterPro" id="IPR047722">
    <property type="entry name" value="STM4015-like"/>
</dbReference>
<dbReference type="EMBL" id="JACCFS010000001">
    <property type="protein sequence ID" value="NYJ32548.1"/>
    <property type="molecule type" value="Genomic_DNA"/>
</dbReference>
<evidence type="ECO:0000313" key="1">
    <source>
        <dbReference type="EMBL" id="NYJ32548.1"/>
    </source>
</evidence>
<gene>
    <name evidence="1" type="ORF">HNR10_000429</name>
</gene>
<dbReference type="Gene3D" id="3.80.10.10">
    <property type="entry name" value="Ribonuclease Inhibitor"/>
    <property type="match status" value="1"/>
</dbReference>
<comment type="caution">
    <text evidence="1">The sequence shown here is derived from an EMBL/GenBank/DDBJ whole genome shotgun (WGS) entry which is preliminary data.</text>
</comment>
<proteinExistence type="predicted"/>